<evidence type="ECO:0000259" key="2">
    <source>
        <dbReference type="Pfam" id="PF04773"/>
    </source>
</evidence>
<feature type="domain" description="Protein FecR C-terminal" evidence="3">
    <location>
        <begin position="340"/>
        <end position="408"/>
    </location>
</feature>
<protein>
    <recommendedName>
        <fullName evidence="6">Anti-sigma factor</fullName>
    </recommendedName>
</protein>
<dbReference type="InterPro" id="IPR006860">
    <property type="entry name" value="FecR"/>
</dbReference>
<dbReference type="PANTHER" id="PTHR30273:SF2">
    <property type="entry name" value="PROTEIN FECR"/>
    <property type="match status" value="1"/>
</dbReference>
<proteinExistence type="predicted"/>
<evidence type="ECO:0000259" key="3">
    <source>
        <dbReference type="Pfam" id="PF16344"/>
    </source>
</evidence>
<accession>A0A2V3ZU22</accession>
<evidence type="ECO:0000313" key="4">
    <source>
        <dbReference type="EMBL" id="PXX97779.1"/>
    </source>
</evidence>
<name>A0A2V3ZU22_9BACT</name>
<dbReference type="OrthoDB" id="772265at2"/>
<dbReference type="Pfam" id="PF16344">
    <property type="entry name" value="FecR_C"/>
    <property type="match status" value="1"/>
</dbReference>
<feature type="domain" description="FecR protein" evidence="2">
    <location>
        <begin position="207"/>
        <end position="296"/>
    </location>
</feature>
<dbReference type="InterPro" id="IPR032508">
    <property type="entry name" value="FecR_C"/>
</dbReference>
<dbReference type="Proteomes" id="UP000248079">
    <property type="component" value="Unassembled WGS sequence"/>
</dbReference>
<comment type="caution">
    <text evidence="4">The sequence shown here is derived from an EMBL/GenBank/DDBJ whole genome shotgun (WGS) entry which is preliminary data.</text>
</comment>
<dbReference type="Pfam" id="PF04773">
    <property type="entry name" value="FecR"/>
    <property type="match status" value="1"/>
</dbReference>
<evidence type="ECO:0008006" key="6">
    <source>
        <dbReference type="Google" id="ProtNLM"/>
    </source>
</evidence>
<evidence type="ECO:0000256" key="1">
    <source>
        <dbReference type="SAM" id="Phobius"/>
    </source>
</evidence>
<dbReference type="EMBL" id="QFLI01000009">
    <property type="protein sequence ID" value="PXX97779.1"/>
    <property type="molecule type" value="Genomic_DNA"/>
</dbReference>
<evidence type="ECO:0000313" key="5">
    <source>
        <dbReference type="Proteomes" id="UP000248079"/>
    </source>
</evidence>
<dbReference type="PANTHER" id="PTHR30273">
    <property type="entry name" value="PERIPLASMIC SIGNAL SENSOR AND SIGMA FACTOR ACTIVATOR FECR-RELATED"/>
    <property type="match status" value="1"/>
</dbReference>
<dbReference type="GO" id="GO:0016989">
    <property type="term" value="F:sigma factor antagonist activity"/>
    <property type="evidence" value="ECO:0007669"/>
    <property type="project" value="TreeGrafter"/>
</dbReference>
<dbReference type="Gene3D" id="3.55.50.30">
    <property type="match status" value="1"/>
</dbReference>
<sequence>MVTKFKVFVTLFLRKAVIVHVNVKMKMKDLNSGFKIADLIVKRLENRLTEEEYQYLEEWKQANKKNAILFQKLSMDPQKQYLDRESRLEKSNKSANWGKIQDKIKKDKVRKLNMNFLKIAAVLILAIGSTLFFSNLLDNNVSNVINPGKQQAILITSDGERYELDEEVTIKDGAVFISNKTQELIYQKKSNITKSQLTYNTIIIPLGGEYKLTLMDGTRIWLNSNSKLRFPSEFGSGIRKVELKGEAFFEVAKDSVHPFVVDVNKAQVRVLGTSFNVNAYSDLNEIVTTLVEGKVEVSDTLFGNKVKLLPNEQYRFNESTGKTIKQIVDTEIYTAWKDGRFVFENESLEDIMTRLSRWYNVEVSFINESVKKLRFSGDLTRYDNIDQILELIEITQKVKFTIKDRNLLVEEV</sequence>
<dbReference type="InterPro" id="IPR012373">
    <property type="entry name" value="Ferrdict_sens_TM"/>
</dbReference>
<keyword evidence="1" id="KW-0812">Transmembrane</keyword>
<dbReference type="FunFam" id="2.60.120.1440:FF:000001">
    <property type="entry name" value="Putative anti-sigma factor"/>
    <property type="match status" value="1"/>
</dbReference>
<organism evidence="4 5">
    <name type="scientific">Marinifilum breve</name>
    <dbReference type="NCBI Taxonomy" id="2184082"/>
    <lineage>
        <taxon>Bacteria</taxon>
        <taxon>Pseudomonadati</taxon>
        <taxon>Bacteroidota</taxon>
        <taxon>Bacteroidia</taxon>
        <taxon>Marinilabiliales</taxon>
        <taxon>Marinifilaceae</taxon>
    </lineage>
</organism>
<feature type="transmembrane region" description="Helical" evidence="1">
    <location>
        <begin position="116"/>
        <end position="137"/>
    </location>
</feature>
<gene>
    <name evidence="4" type="ORF">DF185_17575</name>
</gene>
<dbReference type="Gene3D" id="2.60.120.1440">
    <property type="match status" value="1"/>
</dbReference>
<dbReference type="AlphaFoldDB" id="A0A2V3ZU22"/>
<keyword evidence="5" id="KW-1185">Reference proteome</keyword>
<keyword evidence="1" id="KW-0472">Membrane</keyword>
<reference evidence="4 5" key="1">
    <citation type="submission" date="2018-05" db="EMBL/GenBank/DDBJ databases">
        <title>Marinifilum breve JC075T sp. nov., a marine bacterium isolated from Yongle Blue Hole in the South China Sea.</title>
        <authorList>
            <person name="Fu T."/>
        </authorList>
    </citation>
    <scope>NUCLEOTIDE SEQUENCE [LARGE SCALE GENOMIC DNA]</scope>
    <source>
        <strain evidence="4 5">JC075</strain>
    </source>
</reference>
<keyword evidence="1" id="KW-1133">Transmembrane helix</keyword>